<comment type="subcellular location">
    <subcellularLocation>
        <location evidence="1">Cytoplasm</location>
    </subcellularLocation>
</comment>
<reference evidence="12 13" key="1">
    <citation type="journal article" date="2018" name="Gigascience">
        <title>Genomes of trombidid mites reveal novel predicted allergens and laterally-transferred genes associated with secondary metabolism.</title>
        <authorList>
            <person name="Dong X."/>
            <person name="Chaisiri K."/>
            <person name="Xia D."/>
            <person name="Armstrong S.D."/>
            <person name="Fang Y."/>
            <person name="Donnelly M.J."/>
            <person name="Kadowaki T."/>
            <person name="McGarry J.W."/>
            <person name="Darby A.C."/>
            <person name="Makepeace B.L."/>
        </authorList>
    </citation>
    <scope>NUCLEOTIDE SEQUENCE [LARGE SCALE GENOMIC DNA]</scope>
    <source>
        <strain evidence="12">UoL-UT</strain>
    </source>
</reference>
<feature type="compositionally biased region" description="Basic and acidic residues" evidence="10">
    <location>
        <begin position="94"/>
        <end position="116"/>
    </location>
</feature>
<dbReference type="InterPro" id="IPR022755">
    <property type="entry name" value="Znf_C2H2_jaz"/>
</dbReference>
<dbReference type="InterPro" id="IPR041661">
    <property type="entry name" value="ZN622/Rei1/Reh1_Znf-C2H2"/>
</dbReference>
<sequence length="377" mass="43519">MAAAFACIACRVRFSDFNEQRIHHQSEWHRYNLKRNVVQLPPVSQEAFHQLKEIHDKSQEEPSKQNHYCEVCRKQFGNEKAFDQHLQSKRHKQVKSESLTKPEKKVVPNVEKKDVKSNITPPQMTHSQGSDSESESDWTDVDENDEVEGNAIPPTDCLFCPFSSQSIEDNVQHMSNIHSFFIPDVEYLSDLEGLLTYLGEKVGIGYRCLWCGDSGKSFNSVIAAQRHMHDKGHCKVRYEPGESLLEYSDFYDYSTSYPDAVNADKDEEINENEIEENDDWQLVLPSGAVIGHRSLFKYYRQNLKPITENGQRVRKSIVNKIMSNYKALGWTGTTGEAAIQRAKDIKFFHKIRAKHSLKVQQKHNKLLQPHFRSQIGF</sequence>
<evidence type="ECO:0000256" key="8">
    <source>
        <dbReference type="ARBA" id="ARBA00034126"/>
    </source>
</evidence>
<keyword evidence="4" id="KW-0479">Metal-binding</keyword>
<evidence type="ECO:0000256" key="10">
    <source>
        <dbReference type="SAM" id="MobiDB-lite"/>
    </source>
</evidence>
<evidence type="ECO:0000313" key="12">
    <source>
        <dbReference type="EMBL" id="RWS28844.1"/>
    </source>
</evidence>
<evidence type="ECO:0000256" key="6">
    <source>
        <dbReference type="ARBA" id="ARBA00022771"/>
    </source>
</evidence>
<feature type="compositionally biased region" description="Polar residues" evidence="10">
    <location>
        <begin position="117"/>
        <end position="131"/>
    </location>
</feature>
<dbReference type="SMART" id="SM00355">
    <property type="entry name" value="ZnF_C2H2"/>
    <property type="match status" value="4"/>
</dbReference>
<dbReference type="GO" id="GO:0030687">
    <property type="term" value="C:preribosome, large subunit precursor"/>
    <property type="evidence" value="ECO:0007669"/>
    <property type="project" value="TreeGrafter"/>
</dbReference>
<dbReference type="EMBL" id="NCKV01001185">
    <property type="protein sequence ID" value="RWS28844.1"/>
    <property type="molecule type" value="Genomic_DNA"/>
</dbReference>
<keyword evidence="3" id="KW-0690">Ribosome biogenesis</keyword>
<feature type="domain" description="C2H2-type" evidence="11">
    <location>
        <begin position="67"/>
        <end position="96"/>
    </location>
</feature>
<organism evidence="12 13">
    <name type="scientific">Leptotrombidium deliense</name>
    <dbReference type="NCBI Taxonomy" id="299467"/>
    <lineage>
        <taxon>Eukaryota</taxon>
        <taxon>Metazoa</taxon>
        <taxon>Ecdysozoa</taxon>
        <taxon>Arthropoda</taxon>
        <taxon>Chelicerata</taxon>
        <taxon>Arachnida</taxon>
        <taxon>Acari</taxon>
        <taxon>Acariformes</taxon>
        <taxon>Trombidiformes</taxon>
        <taxon>Prostigmata</taxon>
        <taxon>Anystina</taxon>
        <taxon>Parasitengona</taxon>
        <taxon>Trombiculoidea</taxon>
        <taxon>Trombiculidae</taxon>
        <taxon>Leptotrombidium</taxon>
    </lineage>
</organism>
<dbReference type="STRING" id="299467.A0A443SMU2"/>
<keyword evidence="5" id="KW-0677">Repeat</keyword>
<gene>
    <name evidence="12" type="ORF">B4U80_08669</name>
</gene>
<dbReference type="PANTHER" id="PTHR13182:SF8">
    <property type="entry name" value="CYTOPLASMIC 60S SUBUNIT BIOGENESIS FACTOR ZNF622"/>
    <property type="match status" value="1"/>
</dbReference>
<keyword evidence="13" id="KW-1185">Reference proteome</keyword>
<dbReference type="GO" id="GO:0042273">
    <property type="term" value="P:ribosomal large subunit biogenesis"/>
    <property type="evidence" value="ECO:0007669"/>
    <property type="project" value="TreeGrafter"/>
</dbReference>
<evidence type="ECO:0000256" key="3">
    <source>
        <dbReference type="ARBA" id="ARBA00022517"/>
    </source>
</evidence>
<name>A0A443SMU2_9ACAR</name>
<comment type="caution">
    <text evidence="12">The sequence shown here is derived from an EMBL/GenBank/DDBJ whole genome shotgun (WGS) entry which is preliminary data.</text>
</comment>
<evidence type="ECO:0000256" key="2">
    <source>
        <dbReference type="ARBA" id="ARBA00022490"/>
    </source>
</evidence>
<dbReference type="AlphaFoldDB" id="A0A443SMU2"/>
<dbReference type="Proteomes" id="UP000288716">
    <property type="component" value="Unassembled WGS sequence"/>
</dbReference>
<dbReference type="InterPro" id="IPR013087">
    <property type="entry name" value="Znf_C2H2_type"/>
</dbReference>
<dbReference type="GO" id="GO:0005737">
    <property type="term" value="C:cytoplasm"/>
    <property type="evidence" value="ECO:0007669"/>
    <property type="project" value="UniProtKB-SubCell"/>
</dbReference>
<dbReference type="GO" id="GO:0003676">
    <property type="term" value="F:nucleic acid binding"/>
    <property type="evidence" value="ECO:0007669"/>
    <property type="project" value="InterPro"/>
</dbReference>
<feature type="region of interest" description="Disordered" evidence="10">
    <location>
        <begin position="83"/>
        <end position="147"/>
    </location>
</feature>
<protein>
    <submittedName>
        <fullName evidence="12">Zinc finger protein 622-like protein</fullName>
    </submittedName>
</protein>
<dbReference type="OrthoDB" id="19329at2759"/>
<evidence type="ECO:0000256" key="7">
    <source>
        <dbReference type="ARBA" id="ARBA00022833"/>
    </source>
</evidence>
<dbReference type="GO" id="GO:0008270">
    <property type="term" value="F:zinc ion binding"/>
    <property type="evidence" value="ECO:0007669"/>
    <property type="project" value="UniProtKB-KW"/>
</dbReference>
<proteinExistence type="inferred from homology"/>
<evidence type="ECO:0000313" key="13">
    <source>
        <dbReference type="Proteomes" id="UP000288716"/>
    </source>
</evidence>
<dbReference type="PANTHER" id="PTHR13182">
    <property type="entry name" value="ZINC FINGER PROTEIN 622"/>
    <property type="match status" value="1"/>
</dbReference>
<dbReference type="Gene3D" id="3.30.160.60">
    <property type="entry name" value="Classic Zinc Finger"/>
    <property type="match status" value="1"/>
</dbReference>
<dbReference type="Pfam" id="PF12171">
    <property type="entry name" value="zf-C2H2_jaz"/>
    <property type="match status" value="1"/>
</dbReference>
<dbReference type="SMART" id="SM00451">
    <property type="entry name" value="ZnF_U1"/>
    <property type="match status" value="2"/>
</dbReference>
<dbReference type="InterPro" id="IPR040025">
    <property type="entry name" value="Znf622/Rei1/Reh1"/>
</dbReference>
<comment type="similarity">
    <text evidence="8">Belongs to the REI1 family.</text>
</comment>
<dbReference type="PROSITE" id="PS50157">
    <property type="entry name" value="ZINC_FINGER_C2H2_2"/>
    <property type="match status" value="1"/>
</dbReference>
<dbReference type="SUPFAM" id="SSF57667">
    <property type="entry name" value="beta-beta-alpha zinc fingers"/>
    <property type="match status" value="2"/>
</dbReference>
<dbReference type="Pfam" id="PF12756">
    <property type="entry name" value="zf-C2H2_2"/>
    <property type="match status" value="1"/>
</dbReference>
<keyword evidence="2" id="KW-0963">Cytoplasm</keyword>
<dbReference type="PROSITE" id="PS00028">
    <property type="entry name" value="ZINC_FINGER_C2H2_1"/>
    <property type="match status" value="1"/>
</dbReference>
<evidence type="ECO:0000256" key="5">
    <source>
        <dbReference type="ARBA" id="ARBA00022737"/>
    </source>
</evidence>
<keyword evidence="6 9" id="KW-0863">Zinc-finger</keyword>
<feature type="compositionally biased region" description="Acidic residues" evidence="10">
    <location>
        <begin position="132"/>
        <end position="147"/>
    </location>
</feature>
<dbReference type="InterPro" id="IPR003604">
    <property type="entry name" value="Matrin/U1-like-C_Znf_C2H2"/>
</dbReference>
<keyword evidence="7" id="KW-0862">Zinc</keyword>
<dbReference type="InterPro" id="IPR036236">
    <property type="entry name" value="Znf_C2H2_sf"/>
</dbReference>
<dbReference type="VEuPathDB" id="VectorBase:LDEU003194"/>
<evidence type="ECO:0000256" key="9">
    <source>
        <dbReference type="PROSITE-ProRule" id="PRU00042"/>
    </source>
</evidence>
<accession>A0A443SMU2</accession>
<evidence type="ECO:0000256" key="1">
    <source>
        <dbReference type="ARBA" id="ARBA00004496"/>
    </source>
</evidence>
<evidence type="ECO:0000259" key="11">
    <source>
        <dbReference type="PROSITE" id="PS50157"/>
    </source>
</evidence>
<evidence type="ECO:0000256" key="4">
    <source>
        <dbReference type="ARBA" id="ARBA00022723"/>
    </source>
</evidence>